<keyword evidence="7" id="KW-0007">Acetylation</keyword>
<dbReference type="CDD" id="cd00609">
    <property type="entry name" value="AAT_like"/>
    <property type="match status" value="1"/>
</dbReference>
<dbReference type="Pfam" id="PF00155">
    <property type="entry name" value="Aminotran_1_2"/>
    <property type="match status" value="1"/>
</dbReference>
<keyword evidence="8" id="KW-0456">Lyase</keyword>
<dbReference type="OMA" id="LGWSVWP"/>
<dbReference type="InParanoid" id="A0A7M7PML1"/>
<evidence type="ECO:0000256" key="6">
    <source>
        <dbReference type="ARBA" id="ARBA00022898"/>
    </source>
</evidence>
<evidence type="ECO:0000256" key="9">
    <source>
        <dbReference type="ARBA" id="ARBA00024016"/>
    </source>
</evidence>
<keyword evidence="13" id="KW-1185">Reference proteome</keyword>
<organism evidence="12 13">
    <name type="scientific">Strongylocentrotus purpuratus</name>
    <name type="common">Purple sea urchin</name>
    <dbReference type="NCBI Taxonomy" id="7668"/>
    <lineage>
        <taxon>Eukaryota</taxon>
        <taxon>Metazoa</taxon>
        <taxon>Echinodermata</taxon>
        <taxon>Eleutherozoa</taxon>
        <taxon>Echinozoa</taxon>
        <taxon>Echinoidea</taxon>
        <taxon>Euechinoidea</taxon>
        <taxon>Echinacea</taxon>
        <taxon>Camarodonta</taxon>
        <taxon>Echinidea</taxon>
        <taxon>Strongylocentrotidae</taxon>
        <taxon>Strongylocentrotus</taxon>
    </lineage>
</organism>
<dbReference type="GO" id="GO:0030170">
    <property type="term" value="F:pyridoxal phosphate binding"/>
    <property type="evidence" value="ECO:0007669"/>
    <property type="project" value="InterPro"/>
</dbReference>
<dbReference type="InterPro" id="IPR015424">
    <property type="entry name" value="PyrdxlP-dep_Trfase"/>
</dbReference>
<keyword evidence="5" id="KW-0808">Transferase</keyword>
<dbReference type="FunFam" id="3.40.640.10:FF:000024">
    <property type="entry name" value="Kynurenine--oxoglutarate transaminase 3"/>
    <property type="match status" value="1"/>
</dbReference>
<dbReference type="FunFam" id="3.90.1150.10:FF:000275">
    <property type="entry name" value="kynurenine--oxoglutarate transaminase 1"/>
    <property type="match status" value="1"/>
</dbReference>
<comment type="pathway">
    <text evidence="9">Amino-acid degradation; L-kynurenine degradation; kynurenate from L-kynurenine: step 1/2.</text>
</comment>
<comment type="similarity">
    <text evidence="2">Belongs to the class-I pyridoxal-phosphate-dependent aminotransferase family.</text>
</comment>
<evidence type="ECO:0000256" key="1">
    <source>
        <dbReference type="ARBA" id="ARBA00001933"/>
    </source>
</evidence>
<dbReference type="SUPFAM" id="SSF53383">
    <property type="entry name" value="PLP-dependent transferases"/>
    <property type="match status" value="1"/>
</dbReference>
<dbReference type="FunFam" id="3.90.1150.10:FF:000021">
    <property type="entry name" value="Kynurenine--oxoglutarate transaminase 3"/>
    <property type="match status" value="1"/>
</dbReference>
<evidence type="ECO:0000256" key="4">
    <source>
        <dbReference type="ARBA" id="ARBA00022576"/>
    </source>
</evidence>
<dbReference type="GO" id="GO:0097053">
    <property type="term" value="P:L-kynurenine catabolic process"/>
    <property type="evidence" value="ECO:0007669"/>
    <property type="project" value="UniProtKB-UniPathway"/>
</dbReference>
<comment type="subunit">
    <text evidence="3">Homodimer.</text>
</comment>
<evidence type="ECO:0000313" key="13">
    <source>
        <dbReference type="Proteomes" id="UP000007110"/>
    </source>
</evidence>
<dbReference type="EnsemblMetazoa" id="XM_030997093">
    <property type="protein sequence ID" value="XP_030852953"/>
    <property type="gene ID" value="LOC593717"/>
</dbReference>
<reference evidence="13" key="1">
    <citation type="submission" date="2015-02" db="EMBL/GenBank/DDBJ databases">
        <title>Genome sequencing for Strongylocentrotus purpuratus.</title>
        <authorList>
            <person name="Murali S."/>
            <person name="Liu Y."/>
            <person name="Vee V."/>
            <person name="English A."/>
            <person name="Wang M."/>
            <person name="Skinner E."/>
            <person name="Han Y."/>
            <person name="Muzny D.M."/>
            <person name="Worley K.C."/>
            <person name="Gibbs R.A."/>
        </authorList>
    </citation>
    <scope>NUCLEOTIDE SEQUENCE</scope>
</reference>
<dbReference type="InterPro" id="IPR015421">
    <property type="entry name" value="PyrdxlP-dep_Trfase_major"/>
</dbReference>
<name>A0A7M7PML1_STRPU</name>
<evidence type="ECO:0000256" key="8">
    <source>
        <dbReference type="ARBA" id="ARBA00023239"/>
    </source>
</evidence>
<dbReference type="RefSeq" id="XP_030852953.1">
    <property type="nucleotide sequence ID" value="XM_030997093.1"/>
</dbReference>
<dbReference type="Gene3D" id="3.40.640.10">
    <property type="entry name" value="Type I PLP-dependent aspartate aminotransferase-like (Major domain)"/>
    <property type="match status" value="1"/>
</dbReference>
<dbReference type="GO" id="GO:0047804">
    <property type="term" value="F:cysteine-S-conjugate beta-lyase activity"/>
    <property type="evidence" value="ECO:0007669"/>
    <property type="project" value="UniProtKB-EC"/>
</dbReference>
<evidence type="ECO:0000256" key="10">
    <source>
        <dbReference type="ARBA" id="ARBA00049325"/>
    </source>
</evidence>
<evidence type="ECO:0000259" key="11">
    <source>
        <dbReference type="Pfam" id="PF00155"/>
    </source>
</evidence>
<evidence type="ECO:0000256" key="7">
    <source>
        <dbReference type="ARBA" id="ARBA00022990"/>
    </source>
</evidence>
<accession>A0A7M7PML1</accession>
<dbReference type="Proteomes" id="UP000007110">
    <property type="component" value="Unassembled WGS sequence"/>
</dbReference>
<keyword evidence="6" id="KW-0663">Pyridoxal phosphate</keyword>
<sequence length="467" mass="52180">MPRLASLQSLYRLSSRSSSFLPAAANVIPSSSYQWGQRHTRSVETMASSKLKAAEHLKGLEGSVWVEFVKLTTEEKAINLGQGFPDFAPPNSVTQALTEILAPGSNPLMNQYTRSYGHARLVNAIAAMYSKFIGREVDPMTGVLVSVGAYGSLYYAINSHVNPGDEVIIIEPFFDCYEPMVRMARGVPRFIPLRPKNEGVTSTRDFYLDTEELKGLFNKKTKAIVVNNPNNPLGKIFSEEELTVIADLCKEHDVMCISDEVYEHLVYSGNKFTRMASLPGMWDRTITVCSAGKIFSATGWKLGWSIGPQHLIKNSQTLHQNCVYNCPTLIQEAVARGLELEFSRLGQPECYFLELPRELEEKRNKMEKVLKESSFIPIIPEGGYFMMAKYGHLGVDVSAYGDGPQDYKMVRYLTKTQGVATIPCSAFYSAEHKSLGEPYIRFCFIKEDCTIDKAAEKLKAFSKSLKA</sequence>
<evidence type="ECO:0000256" key="3">
    <source>
        <dbReference type="ARBA" id="ARBA00011738"/>
    </source>
</evidence>
<protein>
    <recommendedName>
        <fullName evidence="11">Aminotransferase class I/classII large domain-containing protein</fullName>
    </recommendedName>
</protein>
<evidence type="ECO:0000256" key="2">
    <source>
        <dbReference type="ARBA" id="ARBA00007441"/>
    </source>
</evidence>
<dbReference type="FunCoup" id="A0A7M7PML1">
    <property type="interactions" value="1384"/>
</dbReference>
<dbReference type="GeneID" id="593717"/>
<feature type="domain" description="Aminotransferase class I/classII large" evidence="11">
    <location>
        <begin position="76"/>
        <end position="458"/>
    </location>
</feature>
<comment type="cofactor">
    <cofactor evidence="1">
        <name>pyridoxal 5'-phosphate</name>
        <dbReference type="ChEBI" id="CHEBI:597326"/>
    </cofactor>
</comment>
<dbReference type="InterPro" id="IPR015422">
    <property type="entry name" value="PyrdxlP-dep_Trfase_small"/>
</dbReference>
<comment type="catalytic activity">
    <reaction evidence="10">
        <text>an S-substituted L-cysteine + H2O = a thiol + pyruvate + NH4(+)</text>
        <dbReference type="Rhea" id="RHEA:18121"/>
        <dbReference type="ChEBI" id="CHEBI:15361"/>
        <dbReference type="ChEBI" id="CHEBI:15377"/>
        <dbReference type="ChEBI" id="CHEBI:28938"/>
        <dbReference type="ChEBI" id="CHEBI:29256"/>
        <dbReference type="ChEBI" id="CHEBI:58717"/>
        <dbReference type="EC" id="4.4.1.13"/>
    </reaction>
    <physiologicalReaction direction="left-to-right" evidence="10">
        <dbReference type="Rhea" id="RHEA:18122"/>
    </physiologicalReaction>
</comment>
<keyword evidence="4" id="KW-0032">Aminotransferase</keyword>
<dbReference type="PANTHER" id="PTHR43807:SF20">
    <property type="entry name" value="FI04487P"/>
    <property type="match status" value="1"/>
</dbReference>
<dbReference type="GO" id="GO:0005739">
    <property type="term" value="C:mitochondrion"/>
    <property type="evidence" value="ECO:0000318"/>
    <property type="project" value="GO_Central"/>
</dbReference>
<dbReference type="InterPro" id="IPR004839">
    <property type="entry name" value="Aminotransferase_I/II_large"/>
</dbReference>
<dbReference type="UniPathway" id="UPA00334">
    <property type="reaction ID" value="UER00726"/>
</dbReference>
<dbReference type="GO" id="GO:0016212">
    <property type="term" value="F:kynurenine-oxoglutarate transaminase activity"/>
    <property type="evidence" value="ECO:0000318"/>
    <property type="project" value="GO_Central"/>
</dbReference>
<dbReference type="KEGG" id="spu:593717"/>
<dbReference type="GO" id="GO:0005737">
    <property type="term" value="C:cytoplasm"/>
    <property type="evidence" value="ECO:0000318"/>
    <property type="project" value="GO_Central"/>
</dbReference>
<dbReference type="AlphaFoldDB" id="A0A7M7PML1"/>
<reference evidence="12" key="2">
    <citation type="submission" date="2021-01" db="UniProtKB">
        <authorList>
            <consortium name="EnsemblMetazoa"/>
        </authorList>
    </citation>
    <scope>IDENTIFICATION</scope>
</reference>
<dbReference type="InterPro" id="IPR051326">
    <property type="entry name" value="Kynurenine-oxoglutarate_AT"/>
</dbReference>
<dbReference type="PANTHER" id="PTHR43807">
    <property type="entry name" value="FI04487P"/>
    <property type="match status" value="1"/>
</dbReference>
<proteinExistence type="inferred from homology"/>
<evidence type="ECO:0000256" key="5">
    <source>
        <dbReference type="ARBA" id="ARBA00022679"/>
    </source>
</evidence>
<dbReference type="Gene3D" id="3.90.1150.10">
    <property type="entry name" value="Aspartate Aminotransferase, domain 1"/>
    <property type="match status" value="1"/>
</dbReference>
<evidence type="ECO:0000313" key="12">
    <source>
        <dbReference type="EnsemblMetazoa" id="XP_030852953"/>
    </source>
</evidence>